<reference evidence="2" key="1">
    <citation type="submission" date="2022-03" db="EMBL/GenBank/DDBJ databases">
        <title>Comparative Genomics of East African Camel-Associated Staphylococcaceae spp.: Diversity and Inheritance of Traits Involved in Host-Pathogen Interactions.</title>
        <authorList>
            <person name="Akarsu H."/>
            <person name="Liljander A."/>
            <person name="Younan M."/>
            <person name="Brodard I."/>
            <person name="Glucks I."/>
            <person name="Labroussaa F."/>
            <person name="Overesch G."/>
            <person name="Kuhnert P."/>
            <person name="Perreten V."/>
            <person name="Drexler J.F."/>
            <person name="Corman V.M."/>
            <person name="Falquet L."/>
            <person name="Jores J."/>
        </authorList>
    </citation>
    <scope>NUCLEOTIDE SEQUENCE</scope>
    <source>
        <strain evidence="2">IVB6197</strain>
    </source>
</reference>
<dbReference type="PANTHER" id="PTHR41324">
    <property type="entry name" value="MEMBRANE PROTEIN-RELATED"/>
    <property type="match status" value="1"/>
</dbReference>
<proteinExistence type="predicted"/>
<evidence type="ECO:0000313" key="3">
    <source>
        <dbReference type="Proteomes" id="UP001065705"/>
    </source>
</evidence>
<keyword evidence="1" id="KW-1133">Transmembrane helix</keyword>
<gene>
    <name evidence="2" type="ORF">MUA95_00130</name>
</gene>
<feature type="transmembrane region" description="Helical" evidence="1">
    <location>
        <begin position="249"/>
        <end position="269"/>
    </location>
</feature>
<dbReference type="Proteomes" id="UP001065705">
    <property type="component" value="Chromosome"/>
</dbReference>
<sequence>MTINLSLEVALLFSKIKPKDTILGTIALILVALVMHFIPILGVIVIFFAPLPGIILWYRSKYSFGIAALVSIMVTTITGSLFVQTFMIILLLASLIISQLLLIKASKERILYVVSFVTSLVTLGVMIFLQSIKKLPYAHELIEPYKIVVDETIRMQNLDAQSAKILEASVQQMAVQMPSFIVISITLFFMLSLLIMFPILRQFKVATPVYRPLYLWQLRKSIFIIYAIALLVSIMTEPSTTANSISQNFIIVLGFLLVIQGLSFIHYACSIKKFPIGVSVLLIIIGIIAYPLTRLIGLLDLGLNLKSMLKKR</sequence>
<organism evidence="2 3">
    <name type="scientific">Staphylococcus agnetis</name>
    <dbReference type="NCBI Taxonomy" id="985762"/>
    <lineage>
        <taxon>Bacteria</taxon>
        <taxon>Bacillati</taxon>
        <taxon>Bacillota</taxon>
        <taxon>Bacilli</taxon>
        <taxon>Bacillales</taxon>
        <taxon>Staphylococcaceae</taxon>
        <taxon>Staphylococcus</taxon>
    </lineage>
</organism>
<dbReference type="RefSeq" id="WP_262626431.1">
    <property type="nucleotide sequence ID" value="NZ_CP094809.1"/>
</dbReference>
<evidence type="ECO:0000256" key="1">
    <source>
        <dbReference type="SAM" id="Phobius"/>
    </source>
</evidence>
<feature type="transmembrane region" description="Helical" evidence="1">
    <location>
        <begin position="62"/>
        <end position="79"/>
    </location>
</feature>
<feature type="transmembrane region" description="Helical" evidence="1">
    <location>
        <begin position="221"/>
        <end position="237"/>
    </location>
</feature>
<name>A0ABD7TST7_9STAP</name>
<feature type="transmembrane region" description="Helical" evidence="1">
    <location>
        <begin position="110"/>
        <end position="129"/>
    </location>
</feature>
<accession>A0ABD7TST7</accession>
<feature type="transmembrane region" description="Helical" evidence="1">
    <location>
        <begin position="85"/>
        <end position="103"/>
    </location>
</feature>
<dbReference type="PANTHER" id="PTHR41324:SF1">
    <property type="entry name" value="DUF2232 DOMAIN-CONTAINING PROTEIN"/>
    <property type="match status" value="1"/>
</dbReference>
<feature type="transmembrane region" description="Helical" evidence="1">
    <location>
        <begin position="22"/>
        <end position="50"/>
    </location>
</feature>
<keyword evidence="1" id="KW-0812">Transmembrane</keyword>
<feature type="transmembrane region" description="Helical" evidence="1">
    <location>
        <begin position="276"/>
        <end position="299"/>
    </location>
</feature>
<keyword evidence="1" id="KW-0472">Membrane</keyword>
<dbReference type="EMBL" id="CP094809">
    <property type="protein sequence ID" value="UXU57276.1"/>
    <property type="molecule type" value="Genomic_DNA"/>
</dbReference>
<protein>
    <submittedName>
        <fullName evidence="2">DUF2232 domain-containing protein</fullName>
    </submittedName>
</protein>
<dbReference type="Pfam" id="PF09991">
    <property type="entry name" value="DUF2232"/>
    <property type="match status" value="1"/>
</dbReference>
<dbReference type="AlphaFoldDB" id="A0ABD7TST7"/>
<evidence type="ECO:0000313" key="2">
    <source>
        <dbReference type="EMBL" id="UXU57276.1"/>
    </source>
</evidence>
<feature type="transmembrane region" description="Helical" evidence="1">
    <location>
        <begin position="180"/>
        <end position="200"/>
    </location>
</feature>
<dbReference type="InterPro" id="IPR018710">
    <property type="entry name" value="DUF2232"/>
</dbReference>